<dbReference type="InterPro" id="IPR020843">
    <property type="entry name" value="ER"/>
</dbReference>
<keyword evidence="8" id="KW-1185">Reference proteome</keyword>
<dbReference type="PANTHER" id="PTHR43401">
    <property type="entry name" value="L-THREONINE 3-DEHYDROGENASE"/>
    <property type="match status" value="1"/>
</dbReference>
<comment type="similarity">
    <text evidence="5">Belongs to the zinc-containing alcohol dehydrogenase family.</text>
</comment>
<evidence type="ECO:0000256" key="4">
    <source>
        <dbReference type="ARBA" id="ARBA00023002"/>
    </source>
</evidence>
<accession>A0A934Q7V3</accession>
<comment type="cofactor">
    <cofactor evidence="1 5">
        <name>Zn(2+)</name>
        <dbReference type="ChEBI" id="CHEBI:29105"/>
    </cofactor>
</comment>
<evidence type="ECO:0000313" key="8">
    <source>
        <dbReference type="Proteomes" id="UP000608530"/>
    </source>
</evidence>
<dbReference type="InterPro" id="IPR036291">
    <property type="entry name" value="NAD(P)-bd_dom_sf"/>
</dbReference>
<evidence type="ECO:0000256" key="3">
    <source>
        <dbReference type="ARBA" id="ARBA00022833"/>
    </source>
</evidence>
<evidence type="ECO:0000256" key="1">
    <source>
        <dbReference type="ARBA" id="ARBA00001947"/>
    </source>
</evidence>
<proteinExistence type="inferred from homology"/>
<evidence type="ECO:0000256" key="2">
    <source>
        <dbReference type="ARBA" id="ARBA00022723"/>
    </source>
</evidence>
<dbReference type="SUPFAM" id="SSF51735">
    <property type="entry name" value="NAD(P)-binding Rossmann-fold domains"/>
    <property type="match status" value="1"/>
</dbReference>
<reference evidence="7" key="1">
    <citation type="submission" date="2020-12" db="EMBL/GenBank/DDBJ databases">
        <title>Leucobacter sp. CAS1, isolated from Chromium sludge.</title>
        <authorList>
            <person name="Xu Z."/>
        </authorList>
    </citation>
    <scope>NUCLEOTIDE SEQUENCE</scope>
    <source>
        <strain evidence="7">CSA1</strain>
    </source>
</reference>
<dbReference type="PANTHER" id="PTHR43401:SF2">
    <property type="entry name" value="L-THREONINE 3-DEHYDROGENASE"/>
    <property type="match status" value="1"/>
</dbReference>
<keyword evidence="2 5" id="KW-0479">Metal-binding</keyword>
<dbReference type="InterPro" id="IPR013154">
    <property type="entry name" value="ADH-like_N"/>
</dbReference>
<comment type="caution">
    <text evidence="7">The sequence shown here is derived from an EMBL/GenBank/DDBJ whole genome shotgun (WGS) entry which is preliminary data.</text>
</comment>
<dbReference type="Pfam" id="PF00107">
    <property type="entry name" value="ADH_zinc_N"/>
    <property type="match status" value="1"/>
</dbReference>
<dbReference type="InterPro" id="IPR013149">
    <property type="entry name" value="ADH-like_C"/>
</dbReference>
<dbReference type="SMART" id="SM00829">
    <property type="entry name" value="PKS_ER"/>
    <property type="match status" value="1"/>
</dbReference>
<dbReference type="InterPro" id="IPR002328">
    <property type="entry name" value="ADH_Zn_CS"/>
</dbReference>
<feature type="domain" description="Enoyl reductase (ER)" evidence="6">
    <location>
        <begin position="7"/>
        <end position="335"/>
    </location>
</feature>
<dbReference type="GO" id="GO:0008270">
    <property type="term" value="F:zinc ion binding"/>
    <property type="evidence" value="ECO:0007669"/>
    <property type="project" value="InterPro"/>
</dbReference>
<evidence type="ECO:0000259" key="6">
    <source>
        <dbReference type="SMART" id="SM00829"/>
    </source>
</evidence>
<dbReference type="Proteomes" id="UP000608530">
    <property type="component" value="Unassembled WGS sequence"/>
</dbReference>
<gene>
    <name evidence="7" type="ORF">JD276_05315</name>
</gene>
<protein>
    <submittedName>
        <fullName evidence="7">Alcohol dehydrogenase catalytic domain-containing protein</fullName>
    </submittedName>
</protein>
<dbReference type="AlphaFoldDB" id="A0A934Q7V3"/>
<dbReference type="Gene3D" id="3.40.50.720">
    <property type="entry name" value="NAD(P)-binding Rossmann-like Domain"/>
    <property type="match status" value="1"/>
</dbReference>
<dbReference type="SUPFAM" id="SSF50129">
    <property type="entry name" value="GroES-like"/>
    <property type="match status" value="1"/>
</dbReference>
<organism evidence="7 8">
    <name type="scientific">Leucobacter chromiisoli</name>
    <dbReference type="NCBI Taxonomy" id="2796471"/>
    <lineage>
        <taxon>Bacteria</taxon>
        <taxon>Bacillati</taxon>
        <taxon>Actinomycetota</taxon>
        <taxon>Actinomycetes</taxon>
        <taxon>Micrococcales</taxon>
        <taxon>Microbacteriaceae</taxon>
        <taxon>Leucobacter</taxon>
    </lineage>
</organism>
<dbReference type="EMBL" id="JAEHOH010000006">
    <property type="protein sequence ID" value="MBK0418452.1"/>
    <property type="molecule type" value="Genomic_DNA"/>
</dbReference>
<dbReference type="InterPro" id="IPR050129">
    <property type="entry name" value="Zn_alcohol_dh"/>
</dbReference>
<dbReference type="PROSITE" id="PS00059">
    <property type="entry name" value="ADH_ZINC"/>
    <property type="match status" value="1"/>
</dbReference>
<evidence type="ECO:0000256" key="5">
    <source>
        <dbReference type="RuleBase" id="RU361277"/>
    </source>
</evidence>
<dbReference type="GO" id="GO:0016491">
    <property type="term" value="F:oxidoreductase activity"/>
    <property type="evidence" value="ECO:0007669"/>
    <property type="project" value="UniProtKB-KW"/>
</dbReference>
<keyword evidence="4" id="KW-0560">Oxidoreductase</keyword>
<dbReference type="InterPro" id="IPR011032">
    <property type="entry name" value="GroES-like_sf"/>
</dbReference>
<evidence type="ECO:0000313" key="7">
    <source>
        <dbReference type="EMBL" id="MBK0418452.1"/>
    </source>
</evidence>
<name>A0A934Q7V3_9MICO</name>
<dbReference type="Gene3D" id="3.90.180.10">
    <property type="entry name" value="Medium-chain alcohol dehydrogenases, catalytic domain"/>
    <property type="match status" value="1"/>
</dbReference>
<dbReference type="Pfam" id="PF08240">
    <property type="entry name" value="ADH_N"/>
    <property type="match status" value="1"/>
</dbReference>
<keyword evidence="3 5" id="KW-0862">Zinc</keyword>
<sequence length="337" mass="35414">MRRVVVEDVDVFAVTRTPIPRPGPGEVLVAASVAGVCGSDTHAAHGTHPFVPLPYAPGHEVVGVIRELGDGVEGWSAGDRVTVEPTLPCWECKMCTTGRSNLCERLRFFGCGYEQGGMADFFTIPANRLHRVPDDLSDEQAALIEPLSTPVHAVRLAGDVAGKAVVIIGSGTIGLLVLAAARHAGARTIVMTDMLASKRERALRLGASAVVDSASPEATREIRDLLGESADVVFDCVAVQSTVAQACELAAKAGTVMIVGVPAAPVTVPLPQIQDLQMRIQGSATYLPEDYETSIEIIRAGEVRAEDMITGVFPLDSVAEAFAASAGGEEVKVLVRV</sequence>